<sequence length="196" mass="22650">MIEVYLLFFQATIPAFTSFNFLLQREQSSIFLLHDKSYQEPHAIPYKDKANQLPGGKLNIGFTTRAKLNKLLDAGDITSRQVEKFHEAALEFLMKAVQYALQKLPLREPLLKHARFVDVRQRAECGVEYALYFVDRFAHLLPYHGPQGNYLLVTYDSEVTGVSRFQRLSNIAKLVLVLPHSNATQSESFLWWSSRR</sequence>
<reference evidence="1" key="1">
    <citation type="journal article" date="2023" name="Science">
        <title>Genome structures resolve the early diversification of teleost fishes.</title>
        <authorList>
            <person name="Parey E."/>
            <person name="Louis A."/>
            <person name="Montfort J."/>
            <person name="Bouchez O."/>
            <person name="Roques C."/>
            <person name="Iampietro C."/>
            <person name="Lluch J."/>
            <person name="Castinel A."/>
            <person name="Donnadieu C."/>
            <person name="Desvignes T."/>
            <person name="Floi Bucao C."/>
            <person name="Jouanno E."/>
            <person name="Wen M."/>
            <person name="Mejri S."/>
            <person name="Dirks R."/>
            <person name="Jansen H."/>
            <person name="Henkel C."/>
            <person name="Chen W.J."/>
            <person name="Zahm M."/>
            <person name="Cabau C."/>
            <person name="Klopp C."/>
            <person name="Thompson A.W."/>
            <person name="Robinson-Rechavi M."/>
            <person name="Braasch I."/>
            <person name="Lecointre G."/>
            <person name="Bobe J."/>
            <person name="Postlethwait J.H."/>
            <person name="Berthelot C."/>
            <person name="Roest Crollius H."/>
            <person name="Guiguen Y."/>
        </authorList>
    </citation>
    <scope>NUCLEOTIDE SEQUENCE</scope>
    <source>
        <strain evidence="1">NC1722</strain>
    </source>
</reference>
<comment type="caution">
    <text evidence="1">The sequence shown here is derived from an EMBL/GenBank/DDBJ whole genome shotgun (WGS) entry which is preliminary data.</text>
</comment>
<dbReference type="EMBL" id="JAINUG010000053">
    <property type="protein sequence ID" value="KAJ8404444.1"/>
    <property type="molecule type" value="Genomic_DNA"/>
</dbReference>
<accession>A0AAD7WQA8</accession>
<dbReference type="AlphaFoldDB" id="A0AAD7WQA8"/>
<evidence type="ECO:0000313" key="1">
    <source>
        <dbReference type="EMBL" id="KAJ8404444.1"/>
    </source>
</evidence>
<proteinExistence type="predicted"/>
<protein>
    <submittedName>
        <fullName evidence="1">Uncharacterized protein</fullName>
    </submittedName>
</protein>
<evidence type="ECO:0000313" key="2">
    <source>
        <dbReference type="Proteomes" id="UP001221898"/>
    </source>
</evidence>
<dbReference type="Proteomes" id="UP001221898">
    <property type="component" value="Unassembled WGS sequence"/>
</dbReference>
<keyword evidence="2" id="KW-1185">Reference proteome</keyword>
<organism evidence="1 2">
    <name type="scientific">Aldrovandia affinis</name>
    <dbReference type="NCBI Taxonomy" id="143900"/>
    <lineage>
        <taxon>Eukaryota</taxon>
        <taxon>Metazoa</taxon>
        <taxon>Chordata</taxon>
        <taxon>Craniata</taxon>
        <taxon>Vertebrata</taxon>
        <taxon>Euteleostomi</taxon>
        <taxon>Actinopterygii</taxon>
        <taxon>Neopterygii</taxon>
        <taxon>Teleostei</taxon>
        <taxon>Notacanthiformes</taxon>
        <taxon>Halosauridae</taxon>
        <taxon>Aldrovandia</taxon>
    </lineage>
</organism>
<name>A0AAD7WQA8_9TELE</name>
<gene>
    <name evidence="1" type="ORF">AAFF_G00337110</name>
</gene>